<protein>
    <recommendedName>
        <fullName evidence="5">RING-type domain-containing protein</fullName>
    </recommendedName>
</protein>
<dbReference type="PROSITE" id="PS50089">
    <property type="entry name" value="ZF_RING_2"/>
    <property type="match status" value="1"/>
</dbReference>
<feature type="domain" description="RING-type" evidence="5">
    <location>
        <begin position="166"/>
        <end position="211"/>
    </location>
</feature>
<dbReference type="SUPFAM" id="SSF57850">
    <property type="entry name" value="RING/U-box"/>
    <property type="match status" value="1"/>
</dbReference>
<accession>A0AA88L3S3</accession>
<dbReference type="InterPro" id="IPR001841">
    <property type="entry name" value="Znf_RING"/>
</dbReference>
<sequence>MKQKNKSTRLNQKIVGNLKMSSRRVGKILKLIPKSTRKTIQSELSNAEDANANSTRLTVEFLRQGNKKSGHLNSKLSQFELVDLTDEESNTNIVSSSLRNELSFENLVAYPMNDQEEEIVVLGEYFPNDWQINWQVKRLCDSRESVSEIHADVTQSQNSNEATVQCGICLDTVGQMKTSNKKIVSTICGHLFCDSCLSAVKMRSRTCPTCRKCLNWSLNRQLFI</sequence>
<comment type="caution">
    <text evidence="6">The sequence shown here is derived from an EMBL/GenBank/DDBJ whole genome shotgun (WGS) entry which is preliminary data.</text>
</comment>
<dbReference type="InterPro" id="IPR047134">
    <property type="entry name" value="RNF4"/>
</dbReference>
<gene>
    <name evidence="6" type="ORF">QYM36_012909</name>
</gene>
<organism evidence="6 7">
    <name type="scientific">Artemia franciscana</name>
    <name type="common">Brine shrimp</name>
    <name type="synonym">Artemia sanfranciscana</name>
    <dbReference type="NCBI Taxonomy" id="6661"/>
    <lineage>
        <taxon>Eukaryota</taxon>
        <taxon>Metazoa</taxon>
        <taxon>Ecdysozoa</taxon>
        <taxon>Arthropoda</taxon>
        <taxon>Crustacea</taxon>
        <taxon>Branchiopoda</taxon>
        <taxon>Anostraca</taxon>
        <taxon>Artemiidae</taxon>
        <taxon>Artemia</taxon>
    </lineage>
</organism>
<keyword evidence="1" id="KW-0479">Metal-binding</keyword>
<evidence type="ECO:0000259" key="5">
    <source>
        <dbReference type="PROSITE" id="PS50089"/>
    </source>
</evidence>
<dbReference type="SMART" id="SM00184">
    <property type="entry name" value="RING"/>
    <property type="match status" value="1"/>
</dbReference>
<evidence type="ECO:0000256" key="3">
    <source>
        <dbReference type="ARBA" id="ARBA00022833"/>
    </source>
</evidence>
<dbReference type="Pfam" id="PF14634">
    <property type="entry name" value="zf-RING_5"/>
    <property type="match status" value="1"/>
</dbReference>
<keyword evidence="3" id="KW-0862">Zinc</keyword>
<dbReference type="PANTHER" id="PTHR23041:SF78">
    <property type="entry name" value="E3 UBIQUITIN-PROTEIN LIGASE RNF4"/>
    <property type="match status" value="1"/>
</dbReference>
<keyword evidence="2 4" id="KW-0863">Zinc-finger</keyword>
<dbReference type="AlphaFoldDB" id="A0AA88L3S3"/>
<evidence type="ECO:0000256" key="1">
    <source>
        <dbReference type="ARBA" id="ARBA00022723"/>
    </source>
</evidence>
<evidence type="ECO:0000256" key="2">
    <source>
        <dbReference type="ARBA" id="ARBA00022771"/>
    </source>
</evidence>
<dbReference type="Proteomes" id="UP001187531">
    <property type="component" value="Unassembled WGS sequence"/>
</dbReference>
<dbReference type="InterPro" id="IPR017907">
    <property type="entry name" value="Znf_RING_CS"/>
</dbReference>
<dbReference type="Gene3D" id="3.30.40.10">
    <property type="entry name" value="Zinc/RING finger domain, C3HC4 (zinc finger)"/>
    <property type="match status" value="1"/>
</dbReference>
<dbReference type="GO" id="GO:0008270">
    <property type="term" value="F:zinc ion binding"/>
    <property type="evidence" value="ECO:0007669"/>
    <property type="project" value="UniProtKB-KW"/>
</dbReference>
<evidence type="ECO:0000313" key="7">
    <source>
        <dbReference type="Proteomes" id="UP001187531"/>
    </source>
</evidence>
<evidence type="ECO:0000313" key="6">
    <source>
        <dbReference type="EMBL" id="KAK2711944.1"/>
    </source>
</evidence>
<name>A0AA88L3S3_ARTSF</name>
<evidence type="ECO:0000256" key="4">
    <source>
        <dbReference type="PROSITE-ProRule" id="PRU00175"/>
    </source>
</evidence>
<keyword evidence="7" id="KW-1185">Reference proteome</keyword>
<dbReference type="PROSITE" id="PS00518">
    <property type="entry name" value="ZF_RING_1"/>
    <property type="match status" value="1"/>
</dbReference>
<reference evidence="6" key="1">
    <citation type="submission" date="2023-07" db="EMBL/GenBank/DDBJ databases">
        <title>Chromosome-level genome assembly of Artemia franciscana.</title>
        <authorList>
            <person name="Jo E."/>
        </authorList>
    </citation>
    <scope>NUCLEOTIDE SEQUENCE</scope>
    <source>
        <tissue evidence="6">Whole body</tissue>
    </source>
</reference>
<dbReference type="PANTHER" id="PTHR23041">
    <property type="entry name" value="RING FINGER DOMAIN-CONTAINING"/>
    <property type="match status" value="1"/>
</dbReference>
<dbReference type="EMBL" id="JAVRJZ010000016">
    <property type="protein sequence ID" value="KAK2711944.1"/>
    <property type="molecule type" value="Genomic_DNA"/>
</dbReference>
<proteinExistence type="predicted"/>
<dbReference type="InterPro" id="IPR013083">
    <property type="entry name" value="Znf_RING/FYVE/PHD"/>
</dbReference>